<dbReference type="FunFam" id="3.30.420.10:FF:000109">
    <property type="entry name" value="RNA exonuclease 3"/>
    <property type="match status" value="1"/>
</dbReference>
<keyword evidence="6" id="KW-0540">Nuclease</keyword>
<dbReference type="InterPro" id="IPR036397">
    <property type="entry name" value="RNaseH_sf"/>
</dbReference>
<dbReference type="Gene3D" id="3.30.420.10">
    <property type="entry name" value="Ribonuclease H-like superfamily/Ribonuclease H"/>
    <property type="match status" value="1"/>
</dbReference>
<dbReference type="GO" id="GO:0004527">
    <property type="term" value="F:exonuclease activity"/>
    <property type="evidence" value="ECO:0007669"/>
    <property type="project" value="UniProtKB-KW"/>
</dbReference>
<keyword evidence="4" id="KW-0963">Cytoplasm</keyword>
<evidence type="ECO:0000256" key="9">
    <source>
        <dbReference type="ARBA" id="ARBA00023242"/>
    </source>
</evidence>
<feature type="region of interest" description="Disordered" evidence="12">
    <location>
        <begin position="54"/>
        <end position="157"/>
    </location>
</feature>
<dbReference type="CDD" id="cd06145">
    <property type="entry name" value="REX1_like"/>
    <property type="match status" value="1"/>
</dbReference>
<dbReference type="AlphaFoldDB" id="A0A8G1VU85"/>
<dbReference type="Proteomes" id="UP000249789">
    <property type="component" value="Unassembled WGS sequence"/>
</dbReference>
<dbReference type="GO" id="GO:0005634">
    <property type="term" value="C:nucleus"/>
    <property type="evidence" value="ECO:0007669"/>
    <property type="project" value="UniProtKB-SubCell"/>
</dbReference>
<dbReference type="InterPro" id="IPR013520">
    <property type="entry name" value="Ribonucl_H"/>
</dbReference>
<evidence type="ECO:0000259" key="13">
    <source>
        <dbReference type="SMART" id="SM00479"/>
    </source>
</evidence>
<dbReference type="SMART" id="SM00479">
    <property type="entry name" value="EXOIII"/>
    <property type="match status" value="1"/>
</dbReference>
<dbReference type="InterPro" id="IPR012337">
    <property type="entry name" value="RNaseH-like_sf"/>
</dbReference>
<keyword evidence="5" id="KW-0698">rRNA processing</keyword>
<dbReference type="OrthoDB" id="3996471at2759"/>
<evidence type="ECO:0000256" key="10">
    <source>
        <dbReference type="ARBA" id="ARBA00037201"/>
    </source>
</evidence>
<comment type="function">
    <text evidence="10">3' to 5' exoribonuclease required for proper 3' end maturation of MRP RNA and of the U5L snRNA.</text>
</comment>
<dbReference type="VEuPathDB" id="FungiDB:BO72DRAFT_481388"/>
<evidence type="ECO:0000256" key="1">
    <source>
        <dbReference type="ARBA" id="ARBA00004123"/>
    </source>
</evidence>
<feature type="region of interest" description="Disordered" evidence="12">
    <location>
        <begin position="614"/>
        <end position="651"/>
    </location>
</feature>
<feature type="compositionally biased region" description="Polar residues" evidence="12">
    <location>
        <begin position="54"/>
        <end position="64"/>
    </location>
</feature>
<keyword evidence="8 14" id="KW-0269">Exonuclease</keyword>
<dbReference type="GO" id="GO:0003676">
    <property type="term" value="F:nucleic acid binding"/>
    <property type="evidence" value="ECO:0007669"/>
    <property type="project" value="InterPro"/>
</dbReference>
<reference evidence="14 15" key="1">
    <citation type="submission" date="2018-02" db="EMBL/GenBank/DDBJ databases">
        <title>The genomes of Aspergillus section Nigri reveals drivers in fungal speciation.</title>
        <authorList>
            <consortium name="DOE Joint Genome Institute"/>
            <person name="Vesth T.C."/>
            <person name="Nybo J."/>
            <person name="Theobald S."/>
            <person name="Brandl J."/>
            <person name="Frisvad J.C."/>
            <person name="Nielsen K.F."/>
            <person name="Lyhne E.K."/>
            <person name="Kogle M.E."/>
            <person name="Kuo A."/>
            <person name="Riley R."/>
            <person name="Clum A."/>
            <person name="Nolan M."/>
            <person name="Lipzen A."/>
            <person name="Salamov A."/>
            <person name="Henrissat B."/>
            <person name="Wiebenga A."/>
            <person name="De vries R.P."/>
            <person name="Grigoriev I.V."/>
            <person name="Mortensen U.H."/>
            <person name="Andersen M.R."/>
            <person name="Baker S.E."/>
        </authorList>
    </citation>
    <scope>NUCLEOTIDE SEQUENCE [LARGE SCALE GENOMIC DNA]</scope>
    <source>
        <strain evidence="14 15">CBS 313.89</strain>
    </source>
</reference>
<evidence type="ECO:0000256" key="12">
    <source>
        <dbReference type="SAM" id="MobiDB-lite"/>
    </source>
</evidence>
<feature type="compositionally biased region" description="Low complexity" evidence="12">
    <location>
        <begin position="72"/>
        <end position="87"/>
    </location>
</feature>
<comment type="similarity">
    <text evidence="3">Belongs to the REXO1/REXO3 family.</text>
</comment>
<evidence type="ECO:0000256" key="4">
    <source>
        <dbReference type="ARBA" id="ARBA00022490"/>
    </source>
</evidence>
<keyword evidence="9" id="KW-0539">Nucleus</keyword>
<comment type="subcellular location">
    <subcellularLocation>
        <location evidence="2">Cytoplasm</location>
    </subcellularLocation>
    <subcellularLocation>
        <location evidence="1">Nucleus</location>
    </subcellularLocation>
</comment>
<evidence type="ECO:0000313" key="15">
    <source>
        <dbReference type="Proteomes" id="UP000249789"/>
    </source>
</evidence>
<keyword evidence="15" id="KW-1185">Reference proteome</keyword>
<evidence type="ECO:0000256" key="6">
    <source>
        <dbReference type="ARBA" id="ARBA00022722"/>
    </source>
</evidence>
<accession>A0A8G1VU85</accession>
<sequence>MFAPLGLFKDIPCPEGQSCSLLTCMFSHKDLAPIVDSQKTTSAVVHASTTKHGNAASFGNSAHTMDSPPAPSKAAGSGPNASAKSSPAPQPPVPSQPVKLQSLSRRVSPPPRPASTTVKTNAPTPAKPPTAGAAKSRPPRQAPRESLNPRMLTKAPAPHGTRLSILTKLHAAMSSQNEKIARNKDSKDKWLVLTPNELITMALDEEEKTARGNPSIYANVIKLRIVRFMKMTKEEWTTEVKNHLNERYYKIDPNAEQSRPQALSTGLSAEAEIALASQLITPVEGLEQFGYVTKAPSAAEIESAKKGVVESKGWEKCDRCGGRFQVFPGRREDGSLTSGGECVHHPGKPFYPPRRQTDHITGHKEAYYSCCNETLGTSSGCTRGKTHVYKVSETKRLASVLQFTETPAQPFKGPLPPVCFDCEMGYTTLGLELIRLTAVSWPQGKPLLDVLVRPMGEVLDLNSRFSGVFPEHYTKAMPYDGFQKEAEATPHENDEAEKPTLKVVDSPAAARALLFSHLQPDTPLIGHAIDNDLNACRIIHPTIIDTVMIYPHPRGLPNRMSLKTLCRRHLDRDIQTGGSLGHDSKEDAIATGDLVRVKAVETWKVLKSKGWQIQGNKLVPPPGTEKAETGSSAGRLGPGAGHKRTNASLGP</sequence>
<evidence type="ECO:0000256" key="7">
    <source>
        <dbReference type="ARBA" id="ARBA00022801"/>
    </source>
</evidence>
<evidence type="ECO:0000256" key="2">
    <source>
        <dbReference type="ARBA" id="ARBA00004496"/>
    </source>
</evidence>
<protein>
    <recommendedName>
        <fullName evidence="11">RNA exonuclease 3</fullName>
    </recommendedName>
</protein>
<dbReference type="GO" id="GO:0006364">
    <property type="term" value="P:rRNA processing"/>
    <property type="evidence" value="ECO:0007669"/>
    <property type="project" value="UniProtKB-KW"/>
</dbReference>
<dbReference type="InterPro" id="IPR034922">
    <property type="entry name" value="REX1-like_exo"/>
</dbReference>
<feature type="compositionally biased region" description="Low complexity" evidence="12">
    <location>
        <begin position="96"/>
        <end position="107"/>
    </location>
</feature>
<feature type="compositionally biased region" description="Low complexity" evidence="12">
    <location>
        <begin position="114"/>
        <end position="135"/>
    </location>
</feature>
<evidence type="ECO:0000256" key="3">
    <source>
        <dbReference type="ARBA" id="ARBA00006357"/>
    </source>
</evidence>
<organism evidence="14 15">
    <name type="scientific">Aspergillus fijiensis CBS 313.89</name>
    <dbReference type="NCBI Taxonomy" id="1448319"/>
    <lineage>
        <taxon>Eukaryota</taxon>
        <taxon>Fungi</taxon>
        <taxon>Dikarya</taxon>
        <taxon>Ascomycota</taxon>
        <taxon>Pezizomycotina</taxon>
        <taxon>Eurotiomycetes</taxon>
        <taxon>Eurotiomycetidae</taxon>
        <taxon>Eurotiales</taxon>
        <taxon>Aspergillaceae</taxon>
        <taxon>Aspergillus</taxon>
    </lineage>
</organism>
<dbReference type="PANTHER" id="PTHR12801:SF112">
    <property type="entry name" value="RNA EXONUCLEASE 3"/>
    <property type="match status" value="1"/>
</dbReference>
<dbReference type="SUPFAM" id="SSF53098">
    <property type="entry name" value="Ribonuclease H-like"/>
    <property type="match status" value="1"/>
</dbReference>
<dbReference type="GeneID" id="63865008"/>
<evidence type="ECO:0000256" key="11">
    <source>
        <dbReference type="ARBA" id="ARBA00039985"/>
    </source>
</evidence>
<evidence type="ECO:0000256" key="5">
    <source>
        <dbReference type="ARBA" id="ARBA00022552"/>
    </source>
</evidence>
<gene>
    <name evidence="14" type="ORF">BO72DRAFT_481388</name>
</gene>
<dbReference type="GO" id="GO:0005737">
    <property type="term" value="C:cytoplasm"/>
    <property type="evidence" value="ECO:0007669"/>
    <property type="project" value="UniProtKB-SubCell"/>
</dbReference>
<dbReference type="InterPro" id="IPR047021">
    <property type="entry name" value="REXO1/3/4-like"/>
</dbReference>
<dbReference type="EMBL" id="KZ824707">
    <property type="protein sequence ID" value="RAK71866.1"/>
    <property type="molecule type" value="Genomic_DNA"/>
</dbReference>
<keyword evidence="7" id="KW-0378">Hydrolase</keyword>
<evidence type="ECO:0000313" key="14">
    <source>
        <dbReference type="EMBL" id="RAK71866.1"/>
    </source>
</evidence>
<feature type="domain" description="Exonuclease" evidence="13">
    <location>
        <begin position="416"/>
        <end position="604"/>
    </location>
</feature>
<dbReference type="RefSeq" id="XP_040795878.1">
    <property type="nucleotide sequence ID" value="XM_040947675.1"/>
</dbReference>
<dbReference type="PANTHER" id="PTHR12801">
    <property type="entry name" value="RNA EXONUCLEASE REXO1 / RECO3 FAMILY MEMBER-RELATED"/>
    <property type="match status" value="1"/>
</dbReference>
<proteinExistence type="inferred from homology"/>
<evidence type="ECO:0000256" key="8">
    <source>
        <dbReference type="ARBA" id="ARBA00022839"/>
    </source>
</evidence>
<name>A0A8G1VU85_9EURO</name>